<evidence type="ECO:0000256" key="2">
    <source>
        <dbReference type="ARBA" id="ARBA00022475"/>
    </source>
</evidence>
<dbReference type="Proteomes" id="UP000291933">
    <property type="component" value="Unassembled WGS sequence"/>
</dbReference>
<keyword evidence="2" id="KW-1003">Cell membrane</keyword>
<sequence>MSTNPFDPNNPNAAQPAQPGYTPPPASNQPPPYNTPQYRAPEPGSPSAGQPEYGAPGSASYSQPNYAQANYGQPGMPPAGYPVPGQAPYPVGPQTGSGSLAQWPTRAYGALFDFIIPMVVVSIIGSPFAPQVTSSGQVVGGGLMYNLVSLLGIAFWVYNSGYLQGTTGKSIGKRMAKTHLISEETGRPIGFGMAVLRHICHAIDSLICFVGWLFPLWDPKRQTIADKIMKTVVVND</sequence>
<feature type="compositionally biased region" description="Pro residues" evidence="6">
    <location>
        <begin position="21"/>
        <end position="34"/>
    </location>
</feature>
<accession>A0A4Q9KIQ2</accession>
<evidence type="ECO:0000313" key="10">
    <source>
        <dbReference type="Proteomes" id="UP000291933"/>
    </source>
</evidence>
<evidence type="ECO:0000256" key="7">
    <source>
        <dbReference type="SAM" id="Phobius"/>
    </source>
</evidence>
<dbReference type="OrthoDB" id="9793824at2"/>
<feature type="transmembrane region" description="Helical" evidence="7">
    <location>
        <begin position="107"/>
        <end position="126"/>
    </location>
</feature>
<dbReference type="PANTHER" id="PTHR36115">
    <property type="entry name" value="PROLINE-RICH ANTIGEN HOMOLOG-RELATED"/>
    <property type="match status" value="1"/>
</dbReference>
<reference evidence="9 10" key="1">
    <citation type="submission" date="2019-01" db="EMBL/GenBank/DDBJ databases">
        <title>Lactibacter flavus gen. nov., sp. nov., a novel bacterium of the family Propionibacteriaceae isolated from raw milk and dairy products.</title>
        <authorList>
            <person name="Huptas C."/>
            <person name="Wenning M."/>
            <person name="Breitenwieser F."/>
            <person name="Doll E."/>
            <person name="Von Neubeck M."/>
            <person name="Busse H.-J."/>
            <person name="Scherer S."/>
        </authorList>
    </citation>
    <scope>NUCLEOTIDE SEQUENCE [LARGE SCALE GENOMIC DNA]</scope>
    <source>
        <strain evidence="9 10">DSM 22130</strain>
    </source>
</reference>
<keyword evidence="3 7" id="KW-0812">Transmembrane</keyword>
<feature type="transmembrane region" description="Helical" evidence="7">
    <location>
        <begin position="195"/>
        <end position="217"/>
    </location>
</feature>
<keyword evidence="5 7" id="KW-0472">Membrane</keyword>
<dbReference type="EMBL" id="SDMR01000015">
    <property type="protein sequence ID" value="TBT94302.1"/>
    <property type="molecule type" value="Genomic_DNA"/>
</dbReference>
<dbReference type="RefSeq" id="WP_131172691.1">
    <property type="nucleotide sequence ID" value="NZ_FXTL01000015.1"/>
</dbReference>
<dbReference type="InterPro" id="IPR010432">
    <property type="entry name" value="RDD"/>
</dbReference>
<feature type="region of interest" description="Disordered" evidence="6">
    <location>
        <begin position="1"/>
        <end position="93"/>
    </location>
</feature>
<feature type="compositionally biased region" description="Pro residues" evidence="6">
    <location>
        <begin position="75"/>
        <end position="91"/>
    </location>
</feature>
<evidence type="ECO:0000259" key="8">
    <source>
        <dbReference type="Pfam" id="PF06271"/>
    </source>
</evidence>
<feature type="compositionally biased region" description="Low complexity" evidence="6">
    <location>
        <begin position="9"/>
        <end position="19"/>
    </location>
</feature>
<gene>
    <name evidence="9" type="ORF">ET996_11435</name>
</gene>
<keyword evidence="4 7" id="KW-1133">Transmembrane helix</keyword>
<protein>
    <submittedName>
        <fullName evidence="9">RDD family protein</fullName>
    </submittedName>
</protein>
<feature type="compositionally biased region" description="Polar residues" evidence="6">
    <location>
        <begin position="59"/>
        <end position="71"/>
    </location>
</feature>
<keyword evidence="10" id="KW-1185">Reference proteome</keyword>
<dbReference type="Pfam" id="PF06271">
    <property type="entry name" value="RDD"/>
    <property type="match status" value="1"/>
</dbReference>
<feature type="domain" description="RDD" evidence="8">
    <location>
        <begin position="101"/>
        <end position="229"/>
    </location>
</feature>
<dbReference type="PANTHER" id="PTHR36115:SF6">
    <property type="entry name" value="PROLINE-RICH ANTIGEN HOMOLOG"/>
    <property type="match status" value="1"/>
</dbReference>
<dbReference type="AlphaFoldDB" id="A0A4Q9KIQ2"/>
<evidence type="ECO:0000256" key="6">
    <source>
        <dbReference type="SAM" id="MobiDB-lite"/>
    </source>
</evidence>
<evidence type="ECO:0000256" key="4">
    <source>
        <dbReference type="ARBA" id="ARBA00022989"/>
    </source>
</evidence>
<proteinExistence type="predicted"/>
<evidence type="ECO:0000256" key="3">
    <source>
        <dbReference type="ARBA" id="ARBA00022692"/>
    </source>
</evidence>
<dbReference type="InterPro" id="IPR051791">
    <property type="entry name" value="Pra-immunoreactive"/>
</dbReference>
<feature type="transmembrane region" description="Helical" evidence="7">
    <location>
        <begin position="138"/>
        <end position="158"/>
    </location>
</feature>
<organism evidence="9 10">
    <name type="scientific">Propioniciclava tarda</name>
    <dbReference type="NCBI Taxonomy" id="433330"/>
    <lineage>
        <taxon>Bacteria</taxon>
        <taxon>Bacillati</taxon>
        <taxon>Actinomycetota</taxon>
        <taxon>Actinomycetes</taxon>
        <taxon>Propionibacteriales</taxon>
        <taxon>Propionibacteriaceae</taxon>
        <taxon>Propioniciclava</taxon>
    </lineage>
</organism>
<evidence type="ECO:0000256" key="1">
    <source>
        <dbReference type="ARBA" id="ARBA00004651"/>
    </source>
</evidence>
<evidence type="ECO:0000313" key="9">
    <source>
        <dbReference type="EMBL" id="TBT94302.1"/>
    </source>
</evidence>
<comment type="caution">
    <text evidence="9">The sequence shown here is derived from an EMBL/GenBank/DDBJ whole genome shotgun (WGS) entry which is preliminary data.</text>
</comment>
<evidence type="ECO:0000256" key="5">
    <source>
        <dbReference type="ARBA" id="ARBA00023136"/>
    </source>
</evidence>
<name>A0A4Q9KIQ2_PROTD</name>
<comment type="subcellular location">
    <subcellularLocation>
        <location evidence="1">Cell membrane</location>
        <topology evidence="1">Multi-pass membrane protein</topology>
    </subcellularLocation>
</comment>
<dbReference type="GO" id="GO:0005886">
    <property type="term" value="C:plasma membrane"/>
    <property type="evidence" value="ECO:0007669"/>
    <property type="project" value="UniProtKB-SubCell"/>
</dbReference>